<proteinExistence type="inferred from homology"/>
<dbReference type="InterPro" id="IPR025965">
    <property type="entry name" value="FlgD/Vpr_Ig-like"/>
</dbReference>
<comment type="similarity">
    <text evidence="1 5">Belongs to the FlgD family.</text>
</comment>
<evidence type="ECO:0000313" key="8">
    <source>
        <dbReference type="EMBL" id="MCK6263358.1"/>
    </source>
</evidence>
<dbReference type="EMBL" id="JAJHVV010000004">
    <property type="protein sequence ID" value="MCK6263358.1"/>
    <property type="molecule type" value="Genomic_DNA"/>
</dbReference>
<evidence type="ECO:0000256" key="2">
    <source>
        <dbReference type="ARBA" id="ARBA00016013"/>
    </source>
</evidence>
<feature type="domain" description="FlgD/Vpr Ig-like" evidence="7">
    <location>
        <begin position="101"/>
        <end position="173"/>
    </location>
</feature>
<evidence type="ECO:0000256" key="6">
    <source>
        <dbReference type="SAM" id="MobiDB-lite"/>
    </source>
</evidence>
<feature type="region of interest" description="Disordered" evidence="6">
    <location>
        <begin position="217"/>
        <end position="238"/>
    </location>
</feature>
<evidence type="ECO:0000256" key="1">
    <source>
        <dbReference type="ARBA" id="ARBA00010577"/>
    </source>
</evidence>
<dbReference type="Gene3D" id="2.60.40.4070">
    <property type="match status" value="1"/>
</dbReference>
<evidence type="ECO:0000259" key="7">
    <source>
        <dbReference type="Pfam" id="PF13860"/>
    </source>
</evidence>
<keyword evidence="8" id="KW-0966">Cell projection</keyword>
<reference evidence="8" key="1">
    <citation type="submission" date="2021-11" db="EMBL/GenBank/DDBJ databases">
        <title>Vibrio ZSDE26 sp. nov. and Vibrio ZSDZ34 sp. nov., isolated from coastal seawater in Qingdao.</title>
        <authorList>
            <person name="Zhang P."/>
        </authorList>
    </citation>
    <scope>NUCLEOTIDE SEQUENCE</scope>
    <source>
        <strain evidence="8">ZSDE26</strain>
    </source>
</reference>
<feature type="compositionally biased region" description="Polar residues" evidence="6">
    <location>
        <begin position="8"/>
        <end position="24"/>
    </location>
</feature>
<evidence type="ECO:0000256" key="4">
    <source>
        <dbReference type="ARBA" id="ARBA00024746"/>
    </source>
</evidence>
<dbReference type="InterPro" id="IPR005648">
    <property type="entry name" value="FlgD"/>
</dbReference>
<sequence>MSLPGVMSNESSPSQTSNGQVTSNGGQEDVFLTLMIAQIQNQTPLDPLDTTQFMTQLAQMTQVETMQGMNSTITHQMVLLDNIQVLTTAGMVGQDVRVSTDTIEIDGTKHEGVIELNSSVQELNIEIKDEAGKVVETIKLGANSEGEVEFVIDPKALGLKDGQYDLNVVTDDNDYTPELMIAGTIEKMRIPPGGGSPEFLIAGVGYVPFFQVTQYGEKGSDGEGSSPTPSPFNLLARG</sequence>
<gene>
    <name evidence="8" type="primary">flgD</name>
    <name evidence="8" type="ORF">KP803_08705</name>
</gene>
<dbReference type="GO" id="GO:0044781">
    <property type="term" value="P:bacterial-type flagellum organization"/>
    <property type="evidence" value="ECO:0007669"/>
    <property type="project" value="UniProtKB-UniRule"/>
</dbReference>
<evidence type="ECO:0000256" key="5">
    <source>
        <dbReference type="RuleBase" id="RU362076"/>
    </source>
</evidence>
<feature type="region of interest" description="Disordered" evidence="6">
    <location>
        <begin position="1"/>
        <end position="24"/>
    </location>
</feature>
<accession>A0A9X1XK46</accession>
<dbReference type="Proteomes" id="UP001139559">
    <property type="component" value="Unassembled WGS sequence"/>
</dbReference>
<name>A0A9X1XK46_9VIBR</name>
<comment type="function">
    <text evidence="4 5">Required for flagellar hook formation. May act as a scaffolding protein.</text>
</comment>
<protein>
    <recommendedName>
        <fullName evidence="2 5">Basal-body rod modification protein FlgD</fullName>
    </recommendedName>
</protein>
<keyword evidence="3 5" id="KW-1005">Bacterial flagellum biogenesis</keyword>
<dbReference type="Pfam" id="PF13860">
    <property type="entry name" value="FlgD_ig"/>
    <property type="match status" value="1"/>
</dbReference>
<keyword evidence="9" id="KW-1185">Reference proteome</keyword>
<dbReference type="Pfam" id="PF03963">
    <property type="entry name" value="FlgD"/>
    <property type="match status" value="1"/>
</dbReference>
<dbReference type="RefSeq" id="WP_248008435.1">
    <property type="nucleotide sequence ID" value="NZ_JAJHVV010000004.1"/>
</dbReference>
<dbReference type="Gene3D" id="2.30.30.910">
    <property type="match status" value="1"/>
</dbReference>
<comment type="caution">
    <text evidence="8">The sequence shown here is derived from an EMBL/GenBank/DDBJ whole genome shotgun (WGS) entry which is preliminary data.</text>
</comment>
<organism evidence="8 9">
    <name type="scientific">Vibrio amylolyticus</name>
    <dbReference type="NCBI Taxonomy" id="2847292"/>
    <lineage>
        <taxon>Bacteria</taxon>
        <taxon>Pseudomonadati</taxon>
        <taxon>Pseudomonadota</taxon>
        <taxon>Gammaproteobacteria</taxon>
        <taxon>Vibrionales</taxon>
        <taxon>Vibrionaceae</taxon>
        <taxon>Vibrio</taxon>
    </lineage>
</organism>
<evidence type="ECO:0000313" key="9">
    <source>
        <dbReference type="Proteomes" id="UP001139559"/>
    </source>
</evidence>
<keyword evidence="8" id="KW-0282">Flagellum</keyword>
<keyword evidence="8" id="KW-0969">Cilium</keyword>
<dbReference type="AlphaFoldDB" id="A0A9X1XK46"/>
<evidence type="ECO:0000256" key="3">
    <source>
        <dbReference type="ARBA" id="ARBA00022795"/>
    </source>
</evidence>